<comment type="subcellular location">
    <subcellularLocation>
        <location evidence="1">Cell inner membrane</location>
    </subcellularLocation>
</comment>
<keyword evidence="2" id="KW-1003">Cell membrane</keyword>
<dbReference type="PANTHER" id="PTHR30606:SF9">
    <property type="entry name" value="LIPID A BIOSYNTHESIS LAUROYLTRANSFERASE"/>
    <property type="match status" value="1"/>
</dbReference>
<keyword evidence="5" id="KW-0472">Membrane</keyword>
<evidence type="ECO:0000256" key="3">
    <source>
        <dbReference type="ARBA" id="ARBA00022519"/>
    </source>
</evidence>
<evidence type="ECO:0008006" key="9">
    <source>
        <dbReference type="Google" id="ProtNLM"/>
    </source>
</evidence>
<keyword evidence="3" id="KW-0997">Cell inner membrane</keyword>
<comment type="caution">
    <text evidence="7">The sequence shown here is derived from an EMBL/GenBank/DDBJ whole genome shotgun (WGS) entry which is preliminary data.</text>
</comment>
<dbReference type="PANTHER" id="PTHR30606">
    <property type="entry name" value="LIPID A BIOSYNTHESIS LAUROYL ACYLTRANSFERASE"/>
    <property type="match status" value="1"/>
</dbReference>
<name>A0A512HGM3_9HYPH</name>
<evidence type="ECO:0000256" key="1">
    <source>
        <dbReference type="ARBA" id="ARBA00004533"/>
    </source>
</evidence>
<dbReference type="Pfam" id="PF03279">
    <property type="entry name" value="Lip_A_acyltrans"/>
    <property type="match status" value="1"/>
</dbReference>
<dbReference type="CDD" id="cd07984">
    <property type="entry name" value="LPLAT_LABLAT-like"/>
    <property type="match status" value="1"/>
</dbReference>
<reference evidence="7 8" key="1">
    <citation type="submission" date="2019-07" db="EMBL/GenBank/DDBJ databases">
        <title>Whole genome shotgun sequence of Rhizobium naphthalenivorans NBRC 107585.</title>
        <authorList>
            <person name="Hosoyama A."/>
            <person name="Uohara A."/>
            <person name="Ohji S."/>
            <person name="Ichikawa N."/>
        </authorList>
    </citation>
    <scope>NUCLEOTIDE SEQUENCE [LARGE SCALE GENOMIC DNA]</scope>
    <source>
        <strain evidence="7 8">NBRC 107585</strain>
    </source>
</reference>
<dbReference type="GO" id="GO:0016746">
    <property type="term" value="F:acyltransferase activity"/>
    <property type="evidence" value="ECO:0007669"/>
    <property type="project" value="UniProtKB-KW"/>
</dbReference>
<protein>
    <recommendedName>
        <fullName evidence="9">Lipid A biosynthesis lauroyl acyltransferase</fullName>
    </recommendedName>
</protein>
<dbReference type="Proteomes" id="UP000321717">
    <property type="component" value="Unassembled WGS sequence"/>
</dbReference>
<evidence type="ECO:0000313" key="7">
    <source>
        <dbReference type="EMBL" id="GEO84597.1"/>
    </source>
</evidence>
<dbReference type="GO" id="GO:0005886">
    <property type="term" value="C:plasma membrane"/>
    <property type="evidence" value="ECO:0007669"/>
    <property type="project" value="UniProtKB-SubCell"/>
</dbReference>
<keyword evidence="6" id="KW-0012">Acyltransferase</keyword>
<dbReference type="OrthoDB" id="7463125at2"/>
<organism evidence="7 8">
    <name type="scientific">Ciceribacter naphthalenivorans</name>
    <dbReference type="NCBI Taxonomy" id="1118451"/>
    <lineage>
        <taxon>Bacteria</taxon>
        <taxon>Pseudomonadati</taxon>
        <taxon>Pseudomonadota</taxon>
        <taxon>Alphaproteobacteria</taxon>
        <taxon>Hyphomicrobiales</taxon>
        <taxon>Rhizobiaceae</taxon>
        <taxon>Ciceribacter</taxon>
    </lineage>
</organism>
<dbReference type="RefSeq" id="WP_147179362.1">
    <property type="nucleotide sequence ID" value="NZ_BJZP01000005.1"/>
</dbReference>
<evidence type="ECO:0000256" key="4">
    <source>
        <dbReference type="ARBA" id="ARBA00022679"/>
    </source>
</evidence>
<keyword evidence="8" id="KW-1185">Reference proteome</keyword>
<dbReference type="InterPro" id="IPR004960">
    <property type="entry name" value="LipA_acyltrans"/>
</dbReference>
<accession>A0A512HGM3</accession>
<evidence type="ECO:0000313" key="8">
    <source>
        <dbReference type="Proteomes" id="UP000321717"/>
    </source>
</evidence>
<gene>
    <name evidence="7" type="ORF">RNA01_15290</name>
</gene>
<evidence type="ECO:0000256" key="2">
    <source>
        <dbReference type="ARBA" id="ARBA00022475"/>
    </source>
</evidence>
<dbReference type="EMBL" id="BJZP01000005">
    <property type="protein sequence ID" value="GEO84597.1"/>
    <property type="molecule type" value="Genomic_DNA"/>
</dbReference>
<proteinExistence type="predicted"/>
<sequence length="335" mass="37636">MSDDKIPAKTTIAKRKAWRFRPPEAPGLSDLAAGGDRRKAFLRYWINDNIWNGLHLLGHFGLKLLPMDACSHFGARLGIYAIPRYHKAAEKRARATIAQLCPHLSAAEQDALFLENCRTQGRLMTEFSVINRLNRHPERIGIHNVEWVVDAAKRGPVIFVGMHLGNWEIGPIVLHRVGLVPYINYTPPPGRAKAWISERVRRKNWLNFLPPGLQGIRPAVSVLKKGGIVSAFCDEGVNGKIRGPLFGRPPHLEGNLAMTIRLARMTGATICPWYNLRTEGFRFEAYALPPIVLPPEAKSGARLLDDIQLLNDAIEPVIREHLDQWFFLDNALPKA</sequence>
<evidence type="ECO:0000256" key="6">
    <source>
        <dbReference type="ARBA" id="ARBA00023315"/>
    </source>
</evidence>
<keyword evidence="4" id="KW-0808">Transferase</keyword>
<dbReference type="AlphaFoldDB" id="A0A512HGM3"/>
<evidence type="ECO:0000256" key="5">
    <source>
        <dbReference type="ARBA" id="ARBA00023136"/>
    </source>
</evidence>
<dbReference type="GO" id="GO:0009247">
    <property type="term" value="P:glycolipid biosynthetic process"/>
    <property type="evidence" value="ECO:0007669"/>
    <property type="project" value="UniProtKB-ARBA"/>
</dbReference>